<evidence type="ECO:0000313" key="5">
    <source>
        <dbReference type="Proteomes" id="UP000075902"/>
    </source>
</evidence>
<evidence type="ECO:0000256" key="1">
    <source>
        <dbReference type="ARBA" id="ARBA00022741"/>
    </source>
</evidence>
<dbReference type="PANTHER" id="PTHR24223:SF324">
    <property type="entry name" value="LD17001P"/>
    <property type="match status" value="1"/>
</dbReference>
<sequence>MVIEQVELKTTFSTFAGGLNTKMMEGGTNLSAGQRQLICLARAILKGSKILILDEATANVDPRTDALLQNTIRTQFTDCTVLTIAHRLNTILDYDRVLVIDAGQMVEFDSPQKLLQIADGFFRRLVEEHEEQ</sequence>
<dbReference type="VEuPathDB" id="VectorBase:AMEC016467"/>
<dbReference type="EnsemblMetazoa" id="AMEC016467-RA">
    <property type="protein sequence ID" value="AMEC016467-PA"/>
    <property type="gene ID" value="AMEC016467"/>
</dbReference>
<protein>
    <recommendedName>
        <fullName evidence="3">ABC transporter domain-containing protein</fullName>
    </recommendedName>
</protein>
<dbReference type="Pfam" id="PF00005">
    <property type="entry name" value="ABC_tran"/>
    <property type="match status" value="1"/>
</dbReference>
<evidence type="ECO:0000313" key="4">
    <source>
        <dbReference type="EnsemblMetazoa" id="AMEC016467-PA"/>
    </source>
</evidence>
<evidence type="ECO:0000256" key="2">
    <source>
        <dbReference type="ARBA" id="ARBA00022840"/>
    </source>
</evidence>
<keyword evidence="1" id="KW-0547">Nucleotide-binding</keyword>
<dbReference type="GO" id="GO:0016020">
    <property type="term" value="C:membrane"/>
    <property type="evidence" value="ECO:0007669"/>
    <property type="project" value="TreeGrafter"/>
</dbReference>
<dbReference type="Gene3D" id="3.40.50.300">
    <property type="entry name" value="P-loop containing nucleotide triphosphate hydrolases"/>
    <property type="match status" value="1"/>
</dbReference>
<dbReference type="GO" id="GO:0016887">
    <property type="term" value="F:ATP hydrolysis activity"/>
    <property type="evidence" value="ECO:0007669"/>
    <property type="project" value="InterPro"/>
</dbReference>
<dbReference type="InterPro" id="IPR003439">
    <property type="entry name" value="ABC_transporter-like_ATP-bd"/>
</dbReference>
<dbReference type="GO" id="GO:0042626">
    <property type="term" value="F:ATPase-coupled transmembrane transporter activity"/>
    <property type="evidence" value="ECO:0007669"/>
    <property type="project" value="TreeGrafter"/>
</dbReference>
<dbReference type="STRING" id="34690.A0A182U9N2"/>
<dbReference type="FunFam" id="3.40.50.300:FF:003492">
    <property type="entry name" value="AGAP012735-PA"/>
    <property type="match status" value="1"/>
</dbReference>
<dbReference type="SUPFAM" id="SSF52540">
    <property type="entry name" value="P-loop containing nucleoside triphosphate hydrolases"/>
    <property type="match status" value="1"/>
</dbReference>
<reference evidence="4" key="2">
    <citation type="submission" date="2020-05" db="UniProtKB">
        <authorList>
            <consortium name="EnsemblMetazoa"/>
        </authorList>
    </citation>
    <scope>IDENTIFICATION</scope>
    <source>
        <strain evidence="4">CM1001059</strain>
    </source>
</reference>
<dbReference type="AlphaFoldDB" id="A0A182U9N2"/>
<accession>A0A182U9N2</accession>
<dbReference type="InterPro" id="IPR050173">
    <property type="entry name" value="ABC_transporter_C-like"/>
</dbReference>
<keyword evidence="2" id="KW-0067">ATP-binding</keyword>
<proteinExistence type="predicted"/>
<dbReference type="InterPro" id="IPR027417">
    <property type="entry name" value="P-loop_NTPase"/>
</dbReference>
<dbReference type="Proteomes" id="UP000075902">
    <property type="component" value="Unassembled WGS sequence"/>
</dbReference>
<name>A0A182U9N2_9DIPT</name>
<organism evidence="4 5">
    <name type="scientific">Anopheles melas</name>
    <dbReference type="NCBI Taxonomy" id="34690"/>
    <lineage>
        <taxon>Eukaryota</taxon>
        <taxon>Metazoa</taxon>
        <taxon>Ecdysozoa</taxon>
        <taxon>Arthropoda</taxon>
        <taxon>Hexapoda</taxon>
        <taxon>Insecta</taxon>
        <taxon>Pterygota</taxon>
        <taxon>Neoptera</taxon>
        <taxon>Endopterygota</taxon>
        <taxon>Diptera</taxon>
        <taxon>Nematocera</taxon>
        <taxon>Culicoidea</taxon>
        <taxon>Culicidae</taxon>
        <taxon>Anophelinae</taxon>
        <taxon>Anopheles</taxon>
    </lineage>
</organism>
<dbReference type="GO" id="GO:0005524">
    <property type="term" value="F:ATP binding"/>
    <property type="evidence" value="ECO:0007669"/>
    <property type="project" value="UniProtKB-KW"/>
</dbReference>
<reference evidence="5" key="1">
    <citation type="submission" date="2014-01" db="EMBL/GenBank/DDBJ databases">
        <title>The Genome Sequence of Anopheles melas CM1001059_A (V2).</title>
        <authorList>
            <consortium name="The Broad Institute Genomics Platform"/>
            <person name="Neafsey D.E."/>
            <person name="Besansky N."/>
            <person name="Howell P."/>
            <person name="Walton C."/>
            <person name="Young S.K."/>
            <person name="Zeng Q."/>
            <person name="Gargeya S."/>
            <person name="Fitzgerald M."/>
            <person name="Haas B."/>
            <person name="Abouelleil A."/>
            <person name="Allen A.W."/>
            <person name="Alvarado L."/>
            <person name="Arachchi H.M."/>
            <person name="Berlin A.M."/>
            <person name="Chapman S.B."/>
            <person name="Gainer-Dewar J."/>
            <person name="Goldberg J."/>
            <person name="Griggs A."/>
            <person name="Gujja S."/>
            <person name="Hansen M."/>
            <person name="Howarth C."/>
            <person name="Imamovic A."/>
            <person name="Ireland A."/>
            <person name="Larimer J."/>
            <person name="McCowan C."/>
            <person name="Murphy C."/>
            <person name="Pearson M."/>
            <person name="Poon T.W."/>
            <person name="Priest M."/>
            <person name="Roberts A."/>
            <person name="Saif S."/>
            <person name="Shea T."/>
            <person name="Sisk P."/>
            <person name="Sykes S."/>
            <person name="Wortman J."/>
            <person name="Nusbaum C."/>
            <person name="Birren B."/>
        </authorList>
    </citation>
    <scope>NUCLEOTIDE SEQUENCE [LARGE SCALE GENOMIC DNA]</scope>
    <source>
        <strain evidence="5">CM1001059</strain>
    </source>
</reference>
<dbReference type="PANTHER" id="PTHR24223">
    <property type="entry name" value="ATP-BINDING CASSETTE SUB-FAMILY C"/>
    <property type="match status" value="1"/>
</dbReference>
<keyword evidence="5" id="KW-1185">Reference proteome</keyword>
<feature type="domain" description="ABC transporter" evidence="3">
    <location>
        <begin position="19"/>
        <end position="58"/>
    </location>
</feature>
<evidence type="ECO:0000259" key="3">
    <source>
        <dbReference type="Pfam" id="PF00005"/>
    </source>
</evidence>